<feature type="compositionally biased region" description="Low complexity" evidence="1">
    <location>
        <begin position="17"/>
        <end position="26"/>
    </location>
</feature>
<evidence type="ECO:0000256" key="1">
    <source>
        <dbReference type="SAM" id="MobiDB-lite"/>
    </source>
</evidence>
<reference evidence="2" key="1">
    <citation type="journal article" date="2021" name="bioRxiv">
        <title>Whole Genome Assembly and Annotation of Northern Wild Rice, Zizania palustris L., Supports a Whole Genome Duplication in the Zizania Genus.</title>
        <authorList>
            <person name="Haas M."/>
            <person name="Kono T."/>
            <person name="Macchietto M."/>
            <person name="Millas R."/>
            <person name="McGilp L."/>
            <person name="Shao M."/>
            <person name="Duquette J."/>
            <person name="Hirsch C.N."/>
            <person name="Kimball J."/>
        </authorList>
    </citation>
    <scope>NUCLEOTIDE SEQUENCE</scope>
    <source>
        <tissue evidence="2">Fresh leaf tissue</tissue>
    </source>
</reference>
<evidence type="ECO:0000313" key="2">
    <source>
        <dbReference type="EMBL" id="KAG8091002.1"/>
    </source>
</evidence>
<gene>
    <name evidence="2" type="ORF">GUJ93_ZPchr0011g27370</name>
</gene>
<organism evidence="2 3">
    <name type="scientific">Zizania palustris</name>
    <name type="common">Northern wild rice</name>
    <dbReference type="NCBI Taxonomy" id="103762"/>
    <lineage>
        <taxon>Eukaryota</taxon>
        <taxon>Viridiplantae</taxon>
        <taxon>Streptophyta</taxon>
        <taxon>Embryophyta</taxon>
        <taxon>Tracheophyta</taxon>
        <taxon>Spermatophyta</taxon>
        <taxon>Magnoliopsida</taxon>
        <taxon>Liliopsida</taxon>
        <taxon>Poales</taxon>
        <taxon>Poaceae</taxon>
        <taxon>BOP clade</taxon>
        <taxon>Oryzoideae</taxon>
        <taxon>Oryzeae</taxon>
        <taxon>Zizaniinae</taxon>
        <taxon>Zizania</taxon>
    </lineage>
</organism>
<feature type="compositionally biased region" description="Basic residues" evidence="1">
    <location>
        <begin position="31"/>
        <end position="44"/>
    </location>
</feature>
<protein>
    <submittedName>
        <fullName evidence="2">Uncharacterized protein</fullName>
    </submittedName>
</protein>
<dbReference type="AlphaFoldDB" id="A0A8J6BMR4"/>
<reference evidence="2" key="2">
    <citation type="submission" date="2021-02" db="EMBL/GenBank/DDBJ databases">
        <authorList>
            <person name="Kimball J.A."/>
            <person name="Haas M.W."/>
            <person name="Macchietto M."/>
            <person name="Kono T."/>
            <person name="Duquette J."/>
            <person name="Shao M."/>
        </authorList>
    </citation>
    <scope>NUCLEOTIDE SEQUENCE</scope>
    <source>
        <tissue evidence="2">Fresh leaf tissue</tissue>
    </source>
</reference>
<name>A0A8J6BMR4_ZIZPA</name>
<feature type="region of interest" description="Disordered" evidence="1">
    <location>
        <begin position="17"/>
        <end position="59"/>
    </location>
</feature>
<keyword evidence="3" id="KW-1185">Reference proteome</keyword>
<accession>A0A8J6BMR4</accession>
<dbReference type="EMBL" id="JAAALK010000081">
    <property type="protein sequence ID" value="KAG8091002.1"/>
    <property type="molecule type" value="Genomic_DNA"/>
</dbReference>
<comment type="caution">
    <text evidence="2">The sequence shown here is derived from an EMBL/GenBank/DDBJ whole genome shotgun (WGS) entry which is preliminary data.</text>
</comment>
<evidence type="ECO:0000313" key="3">
    <source>
        <dbReference type="Proteomes" id="UP000729402"/>
    </source>
</evidence>
<sequence>MAPRYWMRSPESGKATAVAAALGSAGSDRRRSARRSAAHPRVSARLRPANQRAARRQPSVAVDSFRAAAHSRAAASLGLGGGRGTFF</sequence>
<proteinExistence type="predicted"/>
<dbReference type="Proteomes" id="UP000729402">
    <property type="component" value="Unassembled WGS sequence"/>
</dbReference>
<feature type="compositionally biased region" description="Low complexity" evidence="1">
    <location>
        <begin position="45"/>
        <end position="58"/>
    </location>
</feature>